<gene>
    <name evidence="8 9" type="primary">xylB</name>
    <name evidence="12" type="ORF">SAMN04488115_101418</name>
</gene>
<feature type="domain" description="Carbohydrate kinase FGGY C-terminal" evidence="11">
    <location>
        <begin position="255"/>
        <end position="436"/>
    </location>
</feature>
<evidence type="ECO:0000256" key="4">
    <source>
        <dbReference type="ARBA" id="ARBA00022741"/>
    </source>
</evidence>
<comment type="catalytic activity">
    <reaction evidence="8 9">
        <text>D-xylulose + ATP = D-xylulose 5-phosphate + ADP + H(+)</text>
        <dbReference type="Rhea" id="RHEA:10964"/>
        <dbReference type="ChEBI" id="CHEBI:15378"/>
        <dbReference type="ChEBI" id="CHEBI:17140"/>
        <dbReference type="ChEBI" id="CHEBI:30616"/>
        <dbReference type="ChEBI" id="CHEBI:57737"/>
        <dbReference type="ChEBI" id="CHEBI:456216"/>
        <dbReference type="EC" id="2.7.1.17"/>
    </reaction>
</comment>
<reference evidence="12 13" key="1">
    <citation type="submission" date="2016-10" db="EMBL/GenBank/DDBJ databases">
        <authorList>
            <person name="de Groot N.N."/>
        </authorList>
    </citation>
    <scope>NUCLEOTIDE SEQUENCE [LARGE SCALE GENOMIC DNA]</scope>
    <source>
        <strain evidence="12 13">DSM 26656</strain>
    </source>
</reference>
<dbReference type="PIRSF" id="PIRSF000538">
    <property type="entry name" value="GlpK"/>
    <property type="match status" value="1"/>
</dbReference>
<evidence type="ECO:0000256" key="1">
    <source>
        <dbReference type="ARBA" id="ARBA00009156"/>
    </source>
</evidence>
<dbReference type="GO" id="GO:0042732">
    <property type="term" value="P:D-xylose metabolic process"/>
    <property type="evidence" value="ECO:0007669"/>
    <property type="project" value="UniProtKB-KW"/>
</dbReference>
<name>A0A1H5SUR7_9HYPH</name>
<feature type="binding site" evidence="8">
    <location>
        <begin position="80"/>
        <end position="81"/>
    </location>
    <ligand>
        <name>substrate</name>
    </ligand>
</feature>
<dbReference type="GO" id="GO:0004856">
    <property type="term" value="F:D-xylulokinase activity"/>
    <property type="evidence" value="ECO:0007669"/>
    <property type="project" value="UniProtKB-UniRule"/>
</dbReference>
<dbReference type="InterPro" id="IPR043129">
    <property type="entry name" value="ATPase_NBD"/>
</dbReference>
<keyword evidence="7 8" id="KW-0119">Carbohydrate metabolism</keyword>
<comment type="similarity">
    <text evidence="1 8 9">Belongs to the FGGY kinase family.</text>
</comment>
<evidence type="ECO:0000256" key="5">
    <source>
        <dbReference type="ARBA" id="ARBA00022777"/>
    </source>
</evidence>
<dbReference type="Proteomes" id="UP000236743">
    <property type="component" value="Unassembled WGS sequence"/>
</dbReference>
<dbReference type="Pfam" id="PF02782">
    <property type="entry name" value="FGGY_C"/>
    <property type="match status" value="1"/>
</dbReference>
<evidence type="ECO:0000259" key="10">
    <source>
        <dbReference type="Pfam" id="PF00370"/>
    </source>
</evidence>
<dbReference type="RefSeq" id="WP_103870791.1">
    <property type="nucleotide sequence ID" value="NZ_FNUY01000001.1"/>
</dbReference>
<dbReference type="InterPro" id="IPR000577">
    <property type="entry name" value="Carb_kinase_FGGY"/>
</dbReference>
<feature type="domain" description="Carbohydrate kinase FGGY N-terminal" evidence="10">
    <location>
        <begin position="3"/>
        <end position="244"/>
    </location>
</feature>
<evidence type="ECO:0000256" key="8">
    <source>
        <dbReference type="HAMAP-Rule" id="MF_02220"/>
    </source>
</evidence>
<dbReference type="OrthoDB" id="9805576at2"/>
<accession>A0A1H5SUR7</accession>
<dbReference type="AlphaFoldDB" id="A0A1H5SUR7"/>
<evidence type="ECO:0000256" key="9">
    <source>
        <dbReference type="RuleBase" id="RU364073"/>
    </source>
</evidence>
<dbReference type="Pfam" id="PF00370">
    <property type="entry name" value="FGGY_N"/>
    <property type="match status" value="1"/>
</dbReference>
<keyword evidence="4 8" id="KW-0547">Nucleotide-binding</keyword>
<feature type="active site" description="Proton acceptor" evidence="8">
    <location>
        <position position="237"/>
    </location>
</feature>
<keyword evidence="5 8" id="KW-0418">Kinase</keyword>
<dbReference type="NCBIfam" id="TIGR01312">
    <property type="entry name" value="XylB"/>
    <property type="match status" value="1"/>
</dbReference>
<dbReference type="Gene3D" id="3.30.420.40">
    <property type="match status" value="2"/>
</dbReference>
<keyword evidence="13" id="KW-1185">Reference proteome</keyword>
<dbReference type="PANTHER" id="PTHR43095:SF6">
    <property type="entry name" value="XYLULOSE KINASE"/>
    <property type="match status" value="1"/>
</dbReference>
<dbReference type="CDD" id="cd07808">
    <property type="entry name" value="ASKHA_NBD_FGGY_EcXK-like"/>
    <property type="match status" value="1"/>
</dbReference>
<dbReference type="InterPro" id="IPR018483">
    <property type="entry name" value="Carb_kinase_FGGY_CS"/>
</dbReference>
<dbReference type="GO" id="GO:0005998">
    <property type="term" value="P:xylulose catabolic process"/>
    <property type="evidence" value="ECO:0007669"/>
    <property type="project" value="UniProtKB-UniRule"/>
</dbReference>
<keyword evidence="3 8" id="KW-0808">Transferase</keyword>
<evidence type="ECO:0000259" key="11">
    <source>
        <dbReference type="Pfam" id="PF02782"/>
    </source>
</evidence>
<dbReference type="PANTHER" id="PTHR43095">
    <property type="entry name" value="SUGAR KINASE"/>
    <property type="match status" value="1"/>
</dbReference>
<dbReference type="SUPFAM" id="SSF53067">
    <property type="entry name" value="Actin-like ATPase domain"/>
    <property type="match status" value="2"/>
</dbReference>
<keyword evidence="2 8" id="KW-0859">Xylose metabolism</keyword>
<evidence type="ECO:0000256" key="3">
    <source>
        <dbReference type="ARBA" id="ARBA00022679"/>
    </source>
</evidence>
<dbReference type="InterPro" id="IPR006000">
    <property type="entry name" value="Xylulokinase"/>
</dbReference>
<dbReference type="PROSITE" id="PS00933">
    <property type="entry name" value="FGGY_KINASES_1"/>
    <property type="match status" value="1"/>
</dbReference>
<evidence type="ECO:0000256" key="7">
    <source>
        <dbReference type="ARBA" id="ARBA00023277"/>
    </source>
</evidence>
<comment type="function">
    <text evidence="8">Catalyzes the phosphorylation of D-xylulose to D-xylulose 5-phosphate.</text>
</comment>
<evidence type="ECO:0000256" key="6">
    <source>
        <dbReference type="ARBA" id="ARBA00022840"/>
    </source>
</evidence>
<dbReference type="HAMAP" id="MF_02220">
    <property type="entry name" value="XylB"/>
    <property type="match status" value="1"/>
</dbReference>
<dbReference type="GO" id="GO:0005524">
    <property type="term" value="F:ATP binding"/>
    <property type="evidence" value="ECO:0007669"/>
    <property type="project" value="UniProtKB-UniRule"/>
</dbReference>
<protein>
    <recommendedName>
        <fullName evidence="8 9">Xylulose kinase</fullName>
        <shortName evidence="8 9">Xylulokinase</shortName>
        <ecNumber evidence="8 9">2.7.1.17</ecNumber>
    </recommendedName>
</protein>
<dbReference type="InterPro" id="IPR050406">
    <property type="entry name" value="FGGY_Carb_Kinase"/>
</dbReference>
<dbReference type="EMBL" id="FNUY01000001">
    <property type="protein sequence ID" value="SEF54316.1"/>
    <property type="molecule type" value="Genomic_DNA"/>
</dbReference>
<organism evidence="12 13">
    <name type="scientific">Bosea lathyri</name>
    <dbReference type="NCBI Taxonomy" id="1036778"/>
    <lineage>
        <taxon>Bacteria</taxon>
        <taxon>Pseudomonadati</taxon>
        <taxon>Pseudomonadota</taxon>
        <taxon>Alphaproteobacteria</taxon>
        <taxon>Hyphomicrobiales</taxon>
        <taxon>Boseaceae</taxon>
        <taxon>Bosea</taxon>
    </lineage>
</organism>
<keyword evidence="6 8" id="KW-0067">ATP-binding</keyword>
<proteinExistence type="inferred from homology"/>
<dbReference type="EC" id="2.7.1.17" evidence="8 9"/>
<sequence length="489" mass="52818">MTYIGIDLGTSSIKVILVDDEQRVLASAAREIVVHRPAPLWAEQDPDDWIEATLAVLAEIRDAQPEGFRACVSIGLSGQMHGAVLLDHRDRPLRPCILWNDGRSSAECIEIEAMVPTSRALTGNIAMPGFTAPKLAWVRKHEPDIFERLRRVVLPKAYLRLALTGEAIEDMSDASGTLWLDIARRDWSDEMLAACGLDRSQMPRLVEGCDAAGRLRPELSRQLGFAVPPLVAGGAGDNAAGAIGLGAIAPGDSFLSLGTSGVLWRTTARFEPRTQGAIHAFCHALPDLWHQMSVHLSAAASLSWWAGIVGETEAQLLAPLGETADRPSPVLFTPYLSGERTPHNDPYMRGGFARIGHEANRAAMTLAVLEGVAFAFRDGKIAMESGGGRIESTQVIGGGSRSRLWLTILANVLDMPMRRSSGGETGAAFGAARLARLAQTKEDPSSVCLPPAGAVEIFEPDAAMVGAYRERYELWQRAAHFDRELGRSH</sequence>
<dbReference type="InterPro" id="IPR018485">
    <property type="entry name" value="FGGY_C"/>
</dbReference>
<dbReference type="InterPro" id="IPR018484">
    <property type="entry name" value="FGGY_N"/>
</dbReference>
<evidence type="ECO:0000313" key="13">
    <source>
        <dbReference type="Proteomes" id="UP000236743"/>
    </source>
</evidence>
<feature type="site" description="Important for activity" evidence="8">
    <location>
        <position position="7"/>
    </location>
</feature>
<evidence type="ECO:0000313" key="12">
    <source>
        <dbReference type="EMBL" id="SEF54316.1"/>
    </source>
</evidence>
<evidence type="ECO:0000256" key="2">
    <source>
        <dbReference type="ARBA" id="ARBA00022629"/>
    </source>
</evidence>